<evidence type="ECO:0000259" key="3">
    <source>
        <dbReference type="Pfam" id="PF08454"/>
    </source>
</evidence>
<feature type="transmembrane region" description="Helical" evidence="2">
    <location>
        <begin position="660"/>
        <end position="680"/>
    </location>
</feature>
<dbReference type="EMBL" id="KZ998761">
    <property type="protein sequence ID" value="RKO85775.1"/>
    <property type="molecule type" value="Genomic_DNA"/>
</dbReference>
<feature type="transmembrane region" description="Helical" evidence="2">
    <location>
        <begin position="712"/>
        <end position="730"/>
    </location>
</feature>
<feature type="domain" description="RyR/IP3R Homology associated" evidence="3">
    <location>
        <begin position="162"/>
        <end position="258"/>
    </location>
</feature>
<feature type="compositionally biased region" description="Polar residues" evidence="1">
    <location>
        <begin position="56"/>
        <end position="68"/>
    </location>
</feature>
<dbReference type="Proteomes" id="UP000269721">
    <property type="component" value="Unassembled WGS sequence"/>
</dbReference>
<feature type="compositionally biased region" description="Basic residues" evidence="1">
    <location>
        <begin position="358"/>
        <end position="367"/>
    </location>
</feature>
<dbReference type="PANTHER" id="PTHR13715">
    <property type="entry name" value="RYANODINE RECEPTOR AND IP3 RECEPTOR"/>
    <property type="match status" value="1"/>
</dbReference>
<keyword evidence="5" id="KW-1185">Reference proteome</keyword>
<gene>
    <name evidence="4" type="ORF">BDK51DRAFT_47624</name>
</gene>
<dbReference type="GO" id="GO:0006816">
    <property type="term" value="P:calcium ion transport"/>
    <property type="evidence" value="ECO:0007669"/>
    <property type="project" value="InterPro"/>
</dbReference>
<evidence type="ECO:0000256" key="2">
    <source>
        <dbReference type="SAM" id="Phobius"/>
    </source>
</evidence>
<name>A0A4P9W363_9FUNG</name>
<dbReference type="PANTHER" id="PTHR13715:SF99">
    <property type="entry name" value="INOSITOL 1,4,5-TRISPHOSPHATE RECEPTOR-LIKE PROTEIN A"/>
    <property type="match status" value="1"/>
</dbReference>
<feature type="region of interest" description="Disordered" evidence="1">
    <location>
        <begin position="30"/>
        <end position="115"/>
    </location>
</feature>
<keyword evidence="2" id="KW-0472">Membrane</keyword>
<evidence type="ECO:0000313" key="5">
    <source>
        <dbReference type="Proteomes" id="UP000269721"/>
    </source>
</evidence>
<keyword evidence="2" id="KW-1133">Transmembrane helix</keyword>
<reference evidence="5" key="1">
    <citation type="journal article" date="2018" name="Nat. Microbiol.">
        <title>Leveraging single-cell genomics to expand the fungal tree of life.</title>
        <authorList>
            <person name="Ahrendt S.R."/>
            <person name="Quandt C.A."/>
            <person name="Ciobanu D."/>
            <person name="Clum A."/>
            <person name="Salamov A."/>
            <person name="Andreopoulos B."/>
            <person name="Cheng J.F."/>
            <person name="Woyke T."/>
            <person name="Pelin A."/>
            <person name="Henrissat B."/>
            <person name="Reynolds N.K."/>
            <person name="Benny G.L."/>
            <person name="Smith M.E."/>
            <person name="James T.Y."/>
            <person name="Grigoriev I.V."/>
        </authorList>
    </citation>
    <scope>NUCLEOTIDE SEQUENCE [LARGE SCALE GENOMIC DNA]</scope>
</reference>
<proteinExistence type="predicted"/>
<sequence>MHEQIKAAISFLRDTRQLIVYNARKEERQTQRIAHLHDPGHSISSVKQGSGRGTRHSPTTAETASPALSSKGAANPHGRHDSISKGGANHHGRLDSISKGKERPGSSHGRSGSLAHQWRAAGLASYPRSNPMPAAHPLRLATIEDDEFLHSRALSHPQNGPQEYDIVRGVMRLLQLIVEGHNFKLQEYVRVQPDNIKSFDLVKDVVDYLHAIVPIANEDNIAIIVQVFDTLIDLAQGCTANQVSIFNAKVIQPVNTILSGKYAHCSVPKVTELKGHAVLCLLSLLEDDSDRETKIVFTEMSTTLDLDLTLHNLTLVYERSESILDPDGARRRAAEILKTNQASAKNRALANNPEFSKGRKHRRRRARLHDEAREVQQPATSENKAELKKAADVGYLYCMLIMTLFPVLSDEQRSKCLASPAFSWFKMNTGRIEIVREHAVTGEKRLYTVLFPIPEICASNMRKDTKHRFLWAKKRDSPQDKIESFVNASADIIYEIRNQARVSGQKSLRILAKNYQLWWIGAYLITIVMNIFNLYCTVAPEGTQQPGFDKTFSVCSSTLETIRLITGFLHILFWGLSTAEFTIAQLPLLVNRKRLQVQVKEKEQRRKDKLRLWGENIGKDDTEDAEDVEDTSGGSSRFQYNSTELTTRELALGFLFESRALYHGGMVLLSIVGLFFPPAYALHLLDFMYRDEVLQGVIASITLNWNSLSKTVLLGILIVYVYSVVGFVFFRHAFDRNSGLYCDSLFDCFITILSYG</sequence>
<feature type="compositionally biased region" description="Basic and acidic residues" evidence="1">
    <location>
        <begin position="92"/>
        <end position="105"/>
    </location>
</feature>
<feature type="region of interest" description="Disordered" evidence="1">
    <location>
        <begin position="349"/>
        <end position="383"/>
    </location>
</feature>
<evidence type="ECO:0000313" key="4">
    <source>
        <dbReference type="EMBL" id="RKO85775.1"/>
    </source>
</evidence>
<feature type="compositionally biased region" description="Basic and acidic residues" evidence="1">
    <location>
        <begin position="30"/>
        <end position="40"/>
    </location>
</feature>
<dbReference type="AlphaFoldDB" id="A0A4P9W363"/>
<evidence type="ECO:0000256" key="1">
    <source>
        <dbReference type="SAM" id="MobiDB-lite"/>
    </source>
</evidence>
<feature type="transmembrane region" description="Helical" evidence="2">
    <location>
        <begin position="517"/>
        <end position="535"/>
    </location>
</feature>
<dbReference type="Pfam" id="PF08454">
    <property type="entry name" value="RIH_assoc"/>
    <property type="match status" value="1"/>
</dbReference>
<accession>A0A4P9W363</accession>
<organism evidence="4 5">
    <name type="scientific">Blyttiomyces helicus</name>
    <dbReference type="NCBI Taxonomy" id="388810"/>
    <lineage>
        <taxon>Eukaryota</taxon>
        <taxon>Fungi</taxon>
        <taxon>Fungi incertae sedis</taxon>
        <taxon>Chytridiomycota</taxon>
        <taxon>Chytridiomycota incertae sedis</taxon>
        <taxon>Chytridiomycetes</taxon>
        <taxon>Chytridiomycetes incertae sedis</taxon>
        <taxon>Blyttiomyces</taxon>
    </lineage>
</organism>
<keyword evidence="2" id="KW-0812">Transmembrane</keyword>
<dbReference type="InterPro" id="IPR013662">
    <property type="entry name" value="RIH_assoc-dom"/>
</dbReference>
<protein>
    <submittedName>
        <fullName evidence="4">RyR and IP3R homology associated-domain-containing protein</fullName>
    </submittedName>
</protein>
<dbReference type="OrthoDB" id="300855at2759"/>
<dbReference type="InterPro" id="IPR015925">
    <property type="entry name" value="Ryanodine_IP3_receptor"/>
</dbReference>